<dbReference type="VEuPathDB" id="VectorBase:ACON2_036834"/>
<evidence type="ECO:0000256" key="5">
    <source>
        <dbReference type="ARBA" id="ARBA00023136"/>
    </source>
</evidence>
<keyword evidence="3 8" id="KW-0812">Transmembrane</keyword>
<dbReference type="InterPro" id="IPR052192">
    <property type="entry name" value="Insect_Ionotropic_Sensory_Rcpt"/>
</dbReference>
<keyword evidence="4 8" id="KW-1133">Transmembrane helix</keyword>
<dbReference type="VEuPathDB" id="VectorBase:ACON2_035274"/>
<keyword evidence="7" id="KW-0325">Glycoprotein</keyword>
<keyword evidence="5 8" id="KW-0472">Membrane</keyword>
<evidence type="ECO:0000256" key="3">
    <source>
        <dbReference type="ARBA" id="ARBA00022692"/>
    </source>
</evidence>
<dbReference type="GO" id="GO:0005886">
    <property type="term" value="C:plasma membrane"/>
    <property type="evidence" value="ECO:0007669"/>
    <property type="project" value="UniProtKB-SubCell"/>
</dbReference>
<feature type="transmembrane region" description="Helical" evidence="8">
    <location>
        <begin position="402"/>
        <end position="423"/>
    </location>
</feature>
<feature type="chain" id="PRO_5036480034" description="Ionotropic receptor 75a N-terminal domain-containing protein" evidence="9">
    <location>
        <begin position="19"/>
        <end position="790"/>
    </location>
</feature>
<feature type="domain" description="Ionotropic receptor 75a N-terminal" evidence="10">
    <location>
        <begin position="26"/>
        <end position="219"/>
    </location>
</feature>
<dbReference type="Pfam" id="PF24576">
    <property type="entry name" value="IR75A_N"/>
    <property type="match status" value="1"/>
</dbReference>
<dbReference type="AlphaFoldDB" id="A0A8W7PZP1"/>
<dbReference type="InterPro" id="IPR057074">
    <property type="entry name" value="IR75A_N"/>
</dbReference>
<dbReference type="SUPFAM" id="SSF53850">
    <property type="entry name" value="Periplasmic binding protein-like II"/>
    <property type="match status" value="1"/>
</dbReference>
<name>A0A8W7PZP1_ANOCL</name>
<feature type="transmembrane region" description="Helical" evidence="8">
    <location>
        <begin position="591"/>
        <end position="612"/>
    </location>
</feature>
<dbReference type="PANTHER" id="PTHR42643:SF37">
    <property type="entry name" value="IONOTROPIC RECEPTOR 11A-RELATED"/>
    <property type="match status" value="1"/>
</dbReference>
<evidence type="ECO:0000256" key="1">
    <source>
        <dbReference type="ARBA" id="ARBA00004651"/>
    </source>
</evidence>
<evidence type="ECO:0000259" key="10">
    <source>
        <dbReference type="Pfam" id="PF24576"/>
    </source>
</evidence>
<protein>
    <recommendedName>
        <fullName evidence="10">Ionotropic receptor 75a N-terminal domain-containing protein</fullName>
    </recommendedName>
</protein>
<reference evidence="11" key="1">
    <citation type="submission" date="2022-08" db="UniProtKB">
        <authorList>
            <consortium name="EnsemblMetazoa"/>
        </authorList>
    </citation>
    <scope>IDENTIFICATION</scope>
</reference>
<evidence type="ECO:0000256" key="4">
    <source>
        <dbReference type="ARBA" id="ARBA00022989"/>
    </source>
</evidence>
<feature type="transmembrane region" description="Helical" evidence="8">
    <location>
        <begin position="644"/>
        <end position="664"/>
    </location>
</feature>
<keyword evidence="9" id="KW-0732">Signal</keyword>
<comment type="subcellular location">
    <subcellularLocation>
        <location evidence="1">Cell membrane</location>
        <topology evidence="1">Multi-pass membrane protein</topology>
    </subcellularLocation>
</comment>
<sequence>MRPSVVLFAAMLTRLTVGVHHRTTDRLLEDFVTLKHCHHAIIFDCHSSAFDRAQVLKVSHNSSTLVRFVDIAANSTPSNVVRALFTPRQHAKLCAVLDFACPGAPNLLEEVSKHRYMNNTVSWLLLSRNTTADLLPRVLWNTAGIQMNSDLVTAIETTDHRGVFNLFDIYSKGRHLCKDIFQTLLGTWSADGGFRLTPNYSPYKIRQNFNFLQLRGVTVIDRENVTSDKVDQLLGEPGLTKGIVAFVKYHYALLVVLRDFHNFTIKFRPTRGWAGRLRSGYRLGLLGVVKRHETDVAATGIIMRLSRQPELDSIHYSWAFETGFIYKITPDIGSKSEGNGFVAPFSLPVWVALLLSLALSVLVLQYLARLSADERNTRATMAYVLDVMACVAQQGVPNVSRLVPTRVAVIVLLVANLVLYNYYTSTVVSGLLSSQMIGPETIAQVIDSPLLLSLTDTGYHRILLREQTLPYSTRMHERKALPPRSPNDLPLFTDVEHAVPYLRRGGHVLHCELTEVYPAIANQFTANEICELRTVEGLYRYDIRVMAFVLPKHSMYSELFKITLGFIFRLTPELNGATRETSYLSPFTDTTWYSVASVLALVLGVLQCIAIFHAELSSLARNHYLIDTIGLIAQQGTAQSSAYISLRIVLYAVLIMAFLLYNYYTASIVGELLSSSNQGPATIDQLLNAPLAVMFANDSYILYEQQHARVPDAMTSDRIYADVRTAVQLMKLGGYAFHCELTEAFRAIASHFDAHEICELRTMKGLYTELPLMSFVVPQGSMYAEQFKIT</sequence>
<evidence type="ECO:0000256" key="7">
    <source>
        <dbReference type="ARBA" id="ARBA00023180"/>
    </source>
</evidence>
<keyword evidence="6" id="KW-0675">Receptor</keyword>
<keyword evidence="2" id="KW-1003">Cell membrane</keyword>
<dbReference type="Gene3D" id="1.10.287.70">
    <property type="match status" value="2"/>
</dbReference>
<proteinExistence type="predicted"/>
<evidence type="ECO:0000256" key="2">
    <source>
        <dbReference type="ARBA" id="ARBA00022475"/>
    </source>
</evidence>
<dbReference type="EnsemblMetazoa" id="ACOM040439-RA">
    <property type="protein sequence ID" value="ACOM040439-PA.1"/>
    <property type="gene ID" value="ACOM040439"/>
</dbReference>
<evidence type="ECO:0000256" key="8">
    <source>
        <dbReference type="SAM" id="Phobius"/>
    </source>
</evidence>
<feature type="transmembrane region" description="Helical" evidence="8">
    <location>
        <begin position="347"/>
        <end position="368"/>
    </location>
</feature>
<dbReference type="Proteomes" id="UP000075882">
    <property type="component" value="Unassembled WGS sequence"/>
</dbReference>
<evidence type="ECO:0000313" key="11">
    <source>
        <dbReference type="EnsemblMetazoa" id="ACOM040439-PA.1"/>
    </source>
</evidence>
<evidence type="ECO:0000256" key="9">
    <source>
        <dbReference type="SAM" id="SignalP"/>
    </source>
</evidence>
<feature type="signal peptide" evidence="9">
    <location>
        <begin position="1"/>
        <end position="18"/>
    </location>
</feature>
<evidence type="ECO:0000256" key="6">
    <source>
        <dbReference type="ARBA" id="ARBA00023170"/>
    </source>
</evidence>
<organism evidence="11">
    <name type="scientific">Anopheles coluzzii</name>
    <name type="common">African malaria mosquito</name>
    <dbReference type="NCBI Taxonomy" id="1518534"/>
    <lineage>
        <taxon>Eukaryota</taxon>
        <taxon>Metazoa</taxon>
        <taxon>Ecdysozoa</taxon>
        <taxon>Arthropoda</taxon>
        <taxon>Hexapoda</taxon>
        <taxon>Insecta</taxon>
        <taxon>Pterygota</taxon>
        <taxon>Neoptera</taxon>
        <taxon>Endopterygota</taxon>
        <taxon>Diptera</taxon>
        <taxon>Nematocera</taxon>
        <taxon>Culicoidea</taxon>
        <taxon>Culicidae</taxon>
        <taxon>Anophelinae</taxon>
        <taxon>Anopheles</taxon>
    </lineage>
</organism>
<accession>A0A8W7PZP1</accession>
<dbReference type="PANTHER" id="PTHR42643">
    <property type="entry name" value="IONOTROPIC RECEPTOR 20A-RELATED"/>
    <property type="match status" value="1"/>
</dbReference>